<proteinExistence type="predicted"/>
<comment type="caution">
    <text evidence="4">The sequence shown here is derived from an EMBL/GenBank/DDBJ whole genome shotgun (WGS) entry which is preliminary data.</text>
</comment>
<dbReference type="PANTHER" id="PTHR37957">
    <property type="entry name" value="BLR7070 PROTEIN"/>
    <property type="match status" value="1"/>
</dbReference>
<evidence type="ECO:0000259" key="3">
    <source>
        <dbReference type="Pfam" id="PF13449"/>
    </source>
</evidence>
<protein>
    <submittedName>
        <fullName evidence="4">Esterase-like activity of phytase family protein</fullName>
    </submittedName>
</protein>
<feature type="region of interest" description="Disordered" evidence="1">
    <location>
        <begin position="222"/>
        <end position="241"/>
    </location>
</feature>
<feature type="region of interest" description="Disordered" evidence="1">
    <location>
        <begin position="20"/>
        <end position="59"/>
    </location>
</feature>
<keyword evidence="2" id="KW-0732">Signal</keyword>
<dbReference type="Pfam" id="PF13449">
    <property type="entry name" value="Phytase-like"/>
    <property type="match status" value="1"/>
</dbReference>
<dbReference type="PANTHER" id="PTHR37957:SF1">
    <property type="entry name" value="PHYTASE-LIKE DOMAIN-CONTAINING PROTEIN"/>
    <property type="match status" value="1"/>
</dbReference>
<accession>A0ABP6KFS9</accession>
<dbReference type="InterPro" id="IPR027372">
    <property type="entry name" value="Phytase-like_dom"/>
</dbReference>
<keyword evidence="5" id="KW-1185">Reference proteome</keyword>
<feature type="chain" id="PRO_5045627724" evidence="2">
    <location>
        <begin position="21"/>
        <end position="420"/>
    </location>
</feature>
<feature type="domain" description="Phytase-like" evidence="3">
    <location>
        <begin position="99"/>
        <end position="387"/>
    </location>
</feature>
<feature type="compositionally biased region" description="Basic and acidic residues" evidence="1">
    <location>
        <begin position="40"/>
        <end position="51"/>
    </location>
</feature>
<evidence type="ECO:0000313" key="4">
    <source>
        <dbReference type="EMBL" id="GAA2999821.1"/>
    </source>
</evidence>
<gene>
    <name evidence="4" type="ORF">GCM10017559_20810</name>
</gene>
<evidence type="ECO:0000256" key="2">
    <source>
        <dbReference type="SAM" id="SignalP"/>
    </source>
</evidence>
<evidence type="ECO:0000256" key="1">
    <source>
        <dbReference type="SAM" id="MobiDB-lite"/>
    </source>
</evidence>
<dbReference type="Proteomes" id="UP001499930">
    <property type="component" value="Unassembled WGS sequence"/>
</dbReference>
<dbReference type="EMBL" id="BAAAWD010000006">
    <property type="protein sequence ID" value="GAA2999821.1"/>
    <property type="molecule type" value="Genomic_DNA"/>
</dbReference>
<sequence>MTITIGTAALALAMSAPAVAEPGHATPTPPVTDPAPTRQADAERSGSDRHGSGGHRFGRATLTGFASLPALTFVPGSEPSGAQLGTAPVNGVTPPFTGQPVQGFSGIVRRHDGTFDVLSDNGYGSKSNSADFLLRVHRIKPDFRRGTVALLGGFDLSDPDGHVTWPLTRPDRKLTGADFDVESIVRTFDGTYWIGDEFGPFLLHFSRSGRLLEAPVPLPGVKAPENPSLNGEQPNLGRSKGFEGMARSVDGRTLYPLLEGTVTGDTAGTLRINEFDLRGRAYTGRTWTYRLESPDNAIGDMIAVDRHRFLVIERDNLQGDAALTKRIYLVDLRHPDLRKTLVADLLDLADPRRLGGSGETFRFPFQTIEDVVILDDRTLGVLDDNNFPFSAGRTPGKPDDNEFITVRLTRPLLSDPRARL</sequence>
<name>A0ABP6KFS9_9ACTN</name>
<evidence type="ECO:0000313" key="5">
    <source>
        <dbReference type="Proteomes" id="UP001499930"/>
    </source>
</evidence>
<organism evidence="4 5">
    <name type="scientific">Streptosporangium longisporum</name>
    <dbReference type="NCBI Taxonomy" id="46187"/>
    <lineage>
        <taxon>Bacteria</taxon>
        <taxon>Bacillati</taxon>
        <taxon>Actinomycetota</taxon>
        <taxon>Actinomycetes</taxon>
        <taxon>Streptosporangiales</taxon>
        <taxon>Streptosporangiaceae</taxon>
        <taxon>Streptosporangium</taxon>
    </lineage>
</organism>
<feature type="signal peptide" evidence="2">
    <location>
        <begin position="1"/>
        <end position="20"/>
    </location>
</feature>
<reference evidence="5" key="1">
    <citation type="journal article" date="2019" name="Int. J. Syst. Evol. Microbiol.">
        <title>The Global Catalogue of Microorganisms (GCM) 10K type strain sequencing project: providing services to taxonomists for standard genome sequencing and annotation.</title>
        <authorList>
            <consortium name="The Broad Institute Genomics Platform"/>
            <consortium name="The Broad Institute Genome Sequencing Center for Infectious Disease"/>
            <person name="Wu L."/>
            <person name="Ma J."/>
        </authorList>
    </citation>
    <scope>NUCLEOTIDE SEQUENCE [LARGE SCALE GENOMIC DNA]</scope>
    <source>
        <strain evidence="5">JCM 3106</strain>
    </source>
</reference>